<dbReference type="EMBL" id="PVTH01000002">
    <property type="protein sequence ID" value="PRY54643.1"/>
    <property type="molecule type" value="Genomic_DNA"/>
</dbReference>
<accession>A0A2T0U9N3</accession>
<feature type="transmembrane region" description="Helical" evidence="1">
    <location>
        <begin position="87"/>
        <end position="107"/>
    </location>
</feature>
<dbReference type="InterPro" id="IPR038330">
    <property type="entry name" value="TspO/MBR-related_sf"/>
</dbReference>
<dbReference type="RefSeq" id="WP_106292005.1">
    <property type="nucleotide sequence ID" value="NZ_PVTH01000002.1"/>
</dbReference>
<keyword evidence="1" id="KW-0472">Membrane</keyword>
<feature type="transmembrane region" description="Helical" evidence="1">
    <location>
        <begin position="113"/>
        <end position="132"/>
    </location>
</feature>
<keyword evidence="1" id="KW-0812">Transmembrane</keyword>
<feature type="transmembrane region" description="Helical" evidence="1">
    <location>
        <begin position="53"/>
        <end position="75"/>
    </location>
</feature>
<feature type="chain" id="PRO_5015505176" description="TspO/MBR related protein" evidence="2">
    <location>
        <begin position="21"/>
        <end position="280"/>
    </location>
</feature>
<dbReference type="PANTHER" id="PTHR33802">
    <property type="entry name" value="SI:CH211-161H7.5-RELATED"/>
    <property type="match status" value="1"/>
</dbReference>
<feature type="transmembrane region" description="Helical" evidence="1">
    <location>
        <begin position="153"/>
        <end position="174"/>
    </location>
</feature>
<comment type="caution">
    <text evidence="3">The sequence shown here is derived from an EMBL/GenBank/DDBJ whole genome shotgun (WGS) entry which is preliminary data.</text>
</comment>
<keyword evidence="4" id="KW-1185">Reference proteome</keyword>
<dbReference type="Proteomes" id="UP000238034">
    <property type="component" value="Unassembled WGS sequence"/>
</dbReference>
<gene>
    <name evidence="3" type="ORF">B0I27_102413</name>
</gene>
<feature type="transmembrane region" description="Helical" evidence="1">
    <location>
        <begin position="209"/>
        <end position="225"/>
    </location>
</feature>
<evidence type="ECO:0000313" key="4">
    <source>
        <dbReference type="Proteomes" id="UP000238034"/>
    </source>
</evidence>
<dbReference type="Gene3D" id="1.20.1260.100">
    <property type="entry name" value="TspO/MBR protein"/>
    <property type="match status" value="1"/>
</dbReference>
<evidence type="ECO:0008006" key="5">
    <source>
        <dbReference type="Google" id="ProtNLM"/>
    </source>
</evidence>
<organism evidence="3 4">
    <name type="scientific">Arcticibacter pallidicorallinus</name>
    <dbReference type="NCBI Taxonomy" id="1259464"/>
    <lineage>
        <taxon>Bacteria</taxon>
        <taxon>Pseudomonadati</taxon>
        <taxon>Bacteroidota</taxon>
        <taxon>Sphingobacteriia</taxon>
        <taxon>Sphingobacteriales</taxon>
        <taxon>Sphingobacteriaceae</taxon>
        <taxon>Arcticibacter</taxon>
    </lineage>
</organism>
<evidence type="ECO:0000256" key="1">
    <source>
        <dbReference type="SAM" id="Phobius"/>
    </source>
</evidence>
<dbReference type="PANTHER" id="PTHR33802:SF1">
    <property type="entry name" value="XK-RELATED PROTEIN"/>
    <property type="match status" value="1"/>
</dbReference>
<sequence>MNRIKSLAILNAVCFLIAFAVSTLSQVDAISSKNIGDVSDKYDTLFTPAGVTFSIWGVIYIALFAFSIYHIYRAFREDVLSEANKDISRMGVLFIVNNIATAAWVFAWVNEQFILSVLLMLTQLVTLIVINVRLKIFNPHRSVYSKIFTHFPLGIYFAWICIATIANISSALVGLGWDGGGVSANYWTIILIAGAALVSTAVIILKKNVFFGPVVIWAFYGIILKHNDGDPALYKDIISAAWGGIACVGLAECIQLYINYTQAQKRSNKSVDPDQPPVLD</sequence>
<evidence type="ECO:0000256" key="2">
    <source>
        <dbReference type="SAM" id="SignalP"/>
    </source>
</evidence>
<feature type="signal peptide" evidence="2">
    <location>
        <begin position="1"/>
        <end position="20"/>
    </location>
</feature>
<reference evidence="3 4" key="1">
    <citation type="submission" date="2018-03" db="EMBL/GenBank/DDBJ databases">
        <title>Genomic Encyclopedia of Type Strains, Phase III (KMG-III): the genomes of soil and plant-associated and newly described type strains.</title>
        <authorList>
            <person name="Whitman W."/>
        </authorList>
    </citation>
    <scope>NUCLEOTIDE SEQUENCE [LARGE SCALE GENOMIC DNA]</scope>
    <source>
        <strain evidence="3 4">CGMCC 1.9313</strain>
    </source>
</reference>
<proteinExistence type="predicted"/>
<keyword evidence="2" id="KW-0732">Signal</keyword>
<keyword evidence="1" id="KW-1133">Transmembrane helix</keyword>
<feature type="transmembrane region" description="Helical" evidence="1">
    <location>
        <begin position="237"/>
        <end position="260"/>
    </location>
</feature>
<protein>
    <recommendedName>
        <fullName evidence="5">TspO/MBR related protein</fullName>
    </recommendedName>
</protein>
<name>A0A2T0U9N3_9SPHI</name>
<dbReference type="OrthoDB" id="5189031at2"/>
<dbReference type="AlphaFoldDB" id="A0A2T0U9N3"/>
<feature type="transmembrane region" description="Helical" evidence="1">
    <location>
        <begin position="186"/>
        <end position="204"/>
    </location>
</feature>
<evidence type="ECO:0000313" key="3">
    <source>
        <dbReference type="EMBL" id="PRY54643.1"/>
    </source>
</evidence>